<reference evidence="3 4" key="1">
    <citation type="submission" date="2015-12" db="EMBL/GenBank/DDBJ databases">
        <title>Diversity of Burkholderia near neighbor genomes.</title>
        <authorList>
            <person name="Sahl J."/>
            <person name="Wagner D."/>
            <person name="Keim P."/>
        </authorList>
    </citation>
    <scope>NUCLEOTIDE SEQUENCE [LARGE SCALE GENOMIC DNA]</scope>
    <source>
        <strain evidence="3 4">BDU6</strain>
    </source>
</reference>
<dbReference type="RefSeq" id="WP_059469543.1">
    <property type="nucleotide sequence ID" value="NZ_CP013386.1"/>
</dbReference>
<evidence type="ECO:0000313" key="3">
    <source>
        <dbReference type="EMBL" id="AOJ02065.1"/>
    </source>
</evidence>
<evidence type="ECO:0000259" key="2">
    <source>
        <dbReference type="Pfam" id="PF07811"/>
    </source>
</evidence>
<gene>
    <name evidence="3" type="ORF">WS70_09725</name>
</gene>
<dbReference type="Pfam" id="PF07811">
    <property type="entry name" value="TadE"/>
    <property type="match status" value="1"/>
</dbReference>
<keyword evidence="1" id="KW-1133">Transmembrane helix</keyword>
<name>A0A1B4FEE4_9BURK</name>
<proteinExistence type="predicted"/>
<accession>A0A1B4FEE4</accession>
<keyword evidence="1" id="KW-0472">Membrane</keyword>
<evidence type="ECO:0000313" key="4">
    <source>
        <dbReference type="Proteomes" id="UP000062519"/>
    </source>
</evidence>
<organism evidence="3 4">
    <name type="scientific">Burkholderia mayonis</name>
    <dbReference type="NCBI Taxonomy" id="1385591"/>
    <lineage>
        <taxon>Bacteria</taxon>
        <taxon>Pseudomonadati</taxon>
        <taxon>Pseudomonadota</taxon>
        <taxon>Betaproteobacteria</taxon>
        <taxon>Burkholderiales</taxon>
        <taxon>Burkholderiaceae</taxon>
        <taxon>Burkholderia</taxon>
        <taxon>pseudomallei group</taxon>
    </lineage>
</organism>
<protein>
    <submittedName>
        <fullName evidence="3">Pilus assembly protein TadE</fullName>
    </submittedName>
</protein>
<keyword evidence="1" id="KW-0812">Transmembrane</keyword>
<sequence length="155" mass="16561">MKHALGQFRPRRFQRGATAIEFAILFPVFFMVLYGIVTYGMIFAAQQSLTLAATEGARAALNYQVAQTQSAALGLRAAAACTAASNLTGWLTGATCSTSQNFTCSYDATMYCIQVTVTYPYAANPLVPTVALFDAVLPTTLTSQATVQINPTNII</sequence>
<dbReference type="Proteomes" id="UP000062519">
    <property type="component" value="Chromosome 1"/>
</dbReference>
<dbReference type="InterPro" id="IPR012495">
    <property type="entry name" value="TadE-like_dom"/>
</dbReference>
<dbReference type="EMBL" id="CP013386">
    <property type="protein sequence ID" value="AOJ02065.1"/>
    <property type="molecule type" value="Genomic_DNA"/>
</dbReference>
<dbReference type="AlphaFoldDB" id="A0A1B4FEE4"/>
<feature type="domain" description="TadE-like" evidence="2">
    <location>
        <begin position="16"/>
        <end position="58"/>
    </location>
</feature>
<dbReference type="KEGG" id="buu:WS70_09725"/>
<keyword evidence="4" id="KW-1185">Reference proteome</keyword>
<evidence type="ECO:0000256" key="1">
    <source>
        <dbReference type="SAM" id="Phobius"/>
    </source>
</evidence>
<feature type="transmembrane region" description="Helical" evidence="1">
    <location>
        <begin position="20"/>
        <end position="42"/>
    </location>
</feature>